<evidence type="ECO:0000313" key="9">
    <source>
        <dbReference type="EMBL" id="NMP21327.1"/>
    </source>
</evidence>
<feature type="domain" description="Peptidase M14" evidence="8">
    <location>
        <begin position="4"/>
        <end position="370"/>
    </location>
</feature>
<dbReference type="SUPFAM" id="SSF53187">
    <property type="entry name" value="Zn-dependent exopeptidases"/>
    <property type="match status" value="1"/>
</dbReference>
<dbReference type="EMBL" id="JABBVZ010000006">
    <property type="protein sequence ID" value="NMP21327.1"/>
    <property type="molecule type" value="Genomic_DNA"/>
</dbReference>
<dbReference type="SMART" id="SM00631">
    <property type="entry name" value="Zn_pept"/>
    <property type="match status" value="1"/>
</dbReference>
<evidence type="ECO:0000256" key="4">
    <source>
        <dbReference type="ARBA" id="ARBA00022801"/>
    </source>
</evidence>
<evidence type="ECO:0000256" key="7">
    <source>
        <dbReference type="PROSITE-ProRule" id="PRU01379"/>
    </source>
</evidence>
<dbReference type="Gene3D" id="3.40.630.10">
    <property type="entry name" value="Zn peptidases"/>
    <property type="match status" value="1"/>
</dbReference>
<accession>A0A7Y0L127</accession>
<dbReference type="GO" id="GO:0008270">
    <property type="term" value="F:zinc ion binding"/>
    <property type="evidence" value="ECO:0007669"/>
    <property type="project" value="InterPro"/>
</dbReference>
<proteinExistence type="inferred from homology"/>
<name>A0A7Y0L127_9FIRM</name>
<gene>
    <name evidence="9" type="ORF">HIJ39_03020</name>
</gene>
<comment type="similarity">
    <text evidence="2 7">Belongs to the peptidase M14 family.</text>
</comment>
<dbReference type="PROSITE" id="PS52035">
    <property type="entry name" value="PEPTIDASE_M14"/>
    <property type="match status" value="1"/>
</dbReference>
<evidence type="ECO:0000256" key="2">
    <source>
        <dbReference type="ARBA" id="ARBA00005988"/>
    </source>
</evidence>
<feature type="active site" description="Proton donor/acceptor" evidence="7">
    <location>
        <position position="342"/>
    </location>
</feature>
<dbReference type="CDD" id="cd06905">
    <property type="entry name" value="M14-like"/>
    <property type="match status" value="1"/>
</dbReference>
<dbReference type="PANTHER" id="PTHR11705:SF143">
    <property type="entry name" value="SLL0236 PROTEIN"/>
    <property type="match status" value="1"/>
</dbReference>
<keyword evidence="10" id="KW-1185">Reference proteome</keyword>
<sequence>MNAQYWTYAAMWRELRRLAGLYPRLMTVEVIGQSREGRDMAGVTLTNRDTGDAASKSALFVDANIHAGEVAGNAVAMYWIAWCLENYGKNPEATWLLDDHTVYVVPRISLDGAELYLTTPHHVRSSPHIYPYSTPPDGFVEEDVNGDGYILMMRVPSSEGGFVIDDLDPRVMRPRRPGERGGQYYHLFPEGRIDQKTQSGSFSSWAHARPARRQGMDFNRNFPIRWAGEKGQPGAGPYPLSEPELRHLTAFIHRHGNVAAYVALHTSGGVILRQPSTGEDATLSETDRLLFTRIADMGAEVSGYFADSNYHIFATGHEKVLMPGAADDWMYDHFGVLSFTLEIWNLPKHAGARGYAEYGVRKLMELKPEEETEDDRKIIDWVSREVPEQGFFAWTPFDHPDFGRVEIGGLNPKFVVQNPPPALLEEECAHVSAFLTKLGLSTPRLELREVKVEEQAPGLYRIAVEVVNSGYLPTSSTAKGRELLLEGLKASISGDVRIVAGTTPAAIGHLDGYGAQDGWAPPHGQRGAAEWMVQGASGTQVEVVVDGPRAGRVAATVVLGKE</sequence>
<keyword evidence="4" id="KW-0378">Hydrolase</keyword>
<evidence type="ECO:0000256" key="1">
    <source>
        <dbReference type="ARBA" id="ARBA00001947"/>
    </source>
</evidence>
<dbReference type="Pfam" id="PF00246">
    <property type="entry name" value="Peptidase_M14"/>
    <property type="match status" value="2"/>
</dbReference>
<comment type="caution">
    <text evidence="9">The sequence shown here is derived from an EMBL/GenBank/DDBJ whole genome shotgun (WGS) entry which is preliminary data.</text>
</comment>
<dbReference type="GO" id="GO:0006508">
    <property type="term" value="P:proteolysis"/>
    <property type="evidence" value="ECO:0007669"/>
    <property type="project" value="UniProtKB-KW"/>
</dbReference>
<evidence type="ECO:0000256" key="3">
    <source>
        <dbReference type="ARBA" id="ARBA00022670"/>
    </source>
</evidence>
<evidence type="ECO:0000313" key="10">
    <source>
        <dbReference type="Proteomes" id="UP000533476"/>
    </source>
</evidence>
<dbReference type="GO" id="GO:0005615">
    <property type="term" value="C:extracellular space"/>
    <property type="evidence" value="ECO:0007669"/>
    <property type="project" value="TreeGrafter"/>
</dbReference>
<dbReference type="Proteomes" id="UP000533476">
    <property type="component" value="Unassembled WGS sequence"/>
</dbReference>
<dbReference type="InterPro" id="IPR000834">
    <property type="entry name" value="Peptidase_M14"/>
</dbReference>
<dbReference type="GO" id="GO:0004181">
    <property type="term" value="F:metallocarboxypeptidase activity"/>
    <property type="evidence" value="ECO:0007669"/>
    <property type="project" value="InterPro"/>
</dbReference>
<comment type="cofactor">
    <cofactor evidence="1">
        <name>Zn(2+)</name>
        <dbReference type="ChEBI" id="CHEBI:29105"/>
    </cofactor>
</comment>
<keyword evidence="6" id="KW-0482">Metalloprotease</keyword>
<evidence type="ECO:0000259" key="8">
    <source>
        <dbReference type="PROSITE" id="PS52035"/>
    </source>
</evidence>
<dbReference type="PANTHER" id="PTHR11705">
    <property type="entry name" value="PROTEASE FAMILY M14 CARBOXYPEPTIDASE A,B"/>
    <property type="match status" value="1"/>
</dbReference>
<dbReference type="RefSeq" id="WP_169096564.1">
    <property type="nucleotide sequence ID" value="NZ_JABBVZ010000006.1"/>
</dbReference>
<protein>
    <submittedName>
        <fullName evidence="9">Peptidase M14</fullName>
    </submittedName>
</protein>
<dbReference type="PRINTS" id="PR00765">
    <property type="entry name" value="CRBOXYPTASEA"/>
</dbReference>
<evidence type="ECO:0000256" key="5">
    <source>
        <dbReference type="ARBA" id="ARBA00022833"/>
    </source>
</evidence>
<keyword evidence="5" id="KW-0862">Zinc</keyword>
<evidence type="ECO:0000256" key="6">
    <source>
        <dbReference type="ARBA" id="ARBA00023049"/>
    </source>
</evidence>
<keyword evidence="3" id="KW-0645">Protease</keyword>
<dbReference type="AlphaFoldDB" id="A0A7Y0L127"/>
<reference evidence="9 10" key="1">
    <citation type="submission" date="2020-04" db="EMBL/GenBank/DDBJ databases">
        <authorList>
            <person name="Zhang R."/>
            <person name="Schippers A."/>
        </authorList>
    </citation>
    <scope>NUCLEOTIDE SEQUENCE [LARGE SCALE GENOMIC DNA]</scope>
    <source>
        <strain evidence="9 10">DSM 109850</strain>
    </source>
</reference>
<organism evidence="9 10">
    <name type="scientific">Sulfobacillus harzensis</name>
    <dbReference type="NCBI Taxonomy" id="2729629"/>
    <lineage>
        <taxon>Bacteria</taxon>
        <taxon>Bacillati</taxon>
        <taxon>Bacillota</taxon>
        <taxon>Clostridia</taxon>
        <taxon>Eubacteriales</taxon>
        <taxon>Clostridiales Family XVII. Incertae Sedis</taxon>
        <taxon>Sulfobacillus</taxon>
    </lineage>
</organism>